<sequence length="219" mass="25235">MDRSADIAKLKEKLKVIEIKNMEIDDKVLRRYLVAHRKVDAAFEKILATDKWREEFGVAQLTGDSPGVKRSQGHRVYRLLDAKDKLGRPVGYILARNHSFRKRNLEDLTQFIVWKMEEGCARCQESGIENTCALYDLKGFTLASLDYPLLRVLYSTLIDHYPERLGVCLVLNAPAFFPPIWAILRTWLDENSASKIKFIKNDEELATYVDLSIIPTDMD</sequence>
<dbReference type="InterPro" id="IPR036865">
    <property type="entry name" value="CRAL-TRIO_dom_sf"/>
</dbReference>
<dbReference type="CDD" id="cd00170">
    <property type="entry name" value="SEC14"/>
    <property type="match status" value="1"/>
</dbReference>
<dbReference type="PANTHER" id="PTHR46590">
    <property type="entry name" value="PHOSPHATIDYLINOSITOL TRANSFER PROTEIN CSR1-RELATED"/>
    <property type="match status" value="1"/>
</dbReference>
<dbReference type="InterPro" id="IPR036273">
    <property type="entry name" value="CRAL/TRIO_N_dom_sf"/>
</dbReference>
<dbReference type="Pfam" id="PF00650">
    <property type="entry name" value="CRAL_TRIO"/>
    <property type="match status" value="1"/>
</dbReference>
<dbReference type="SMART" id="SM00516">
    <property type="entry name" value="SEC14"/>
    <property type="match status" value="1"/>
</dbReference>
<evidence type="ECO:0000313" key="2">
    <source>
        <dbReference type="EMBL" id="KAK7067349.1"/>
    </source>
</evidence>
<protein>
    <recommendedName>
        <fullName evidence="1">CRAL-TRIO domain-containing protein</fullName>
    </recommendedName>
</protein>
<dbReference type="AlphaFoldDB" id="A0AAN8WTX9"/>
<dbReference type="EMBL" id="JAXCGZ010018870">
    <property type="protein sequence ID" value="KAK7067349.1"/>
    <property type="molecule type" value="Genomic_DNA"/>
</dbReference>
<evidence type="ECO:0000313" key="3">
    <source>
        <dbReference type="Proteomes" id="UP001381693"/>
    </source>
</evidence>
<reference evidence="2 3" key="1">
    <citation type="submission" date="2023-11" db="EMBL/GenBank/DDBJ databases">
        <title>Halocaridina rubra genome assembly.</title>
        <authorList>
            <person name="Smith C."/>
        </authorList>
    </citation>
    <scope>NUCLEOTIDE SEQUENCE [LARGE SCALE GENOMIC DNA]</scope>
    <source>
        <strain evidence="2">EP-1</strain>
        <tissue evidence="2">Whole</tissue>
    </source>
</reference>
<evidence type="ECO:0000259" key="1">
    <source>
        <dbReference type="PROSITE" id="PS50191"/>
    </source>
</evidence>
<gene>
    <name evidence="2" type="ORF">SK128_010313</name>
</gene>
<dbReference type="SUPFAM" id="SSF52087">
    <property type="entry name" value="CRAL/TRIO domain"/>
    <property type="match status" value="1"/>
</dbReference>
<dbReference type="InterPro" id="IPR052432">
    <property type="entry name" value="PITP/CRAL-TRIO"/>
</dbReference>
<dbReference type="PROSITE" id="PS50191">
    <property type="entry name" value="CRAL_TRIO"/>
    <property type="match status" value="1"/>
</dbReference>
<proteinExistence type="predicted"/>
<comment type="caution">
    <text evidence="2">The sequence shown here is derived from an EMBL/GenBank/DDBJ whole genome shotgun (WGS) entry which is preliminary data.</text>
</comment>
<name>A0AAN8WTX9_HALRR</name>
<dbReference type="Gene3D" id="3.40.525.10">
    <property type="entry name" value="CRAL-TRIO lipid binding domain"/>
    <property type="match status" value="1"/>
</dbReference>
<feature type="domain" description="CRAL-TRIO" evidence="1">
    <location>
        <begin position="65"/>
        <end position="219"/>
    </location>
</feature>
<organism evidence="2 3">
    <name type="scientific">Halocaridina rubra</name>
    <name type="common">Hawaiian red shrimp</name>
    <dbReference type="NCBI Taxonomy" id="373956"/>
    <lineage>
        <taxon>Eukaryota</taxon>
        <taxon>Metazoa</taxon>
        <taxon>Ecdysozoa</taxon>
        <taxon>Arthropoda</taxon>
        <taxon>Crustacea</taxon>
        <taxon>Multicrustacea</taxon>
        <taxon>Malacostraca</taxon>
        <taxon>Eumalacostraca</taxon>
        <taxon>Eucarida</taxon>
        <taxon>Decapoda</taxon>
        <taxon>Pleocyemata</taxon>
        <taxon>Caridea</taxon>
        <taxon>Atyoidea</taxon>
        <taxon>Atyidae</taxon>
        <taxon>Halocaridina</taxon>
    </lineage>
</organism>
<keyword evidence="3" id="KW-1185">Reference proteome</keyword>
<accession>A0AAN8WTX9</accession>
<dbReference type="SUPFAM" id="SSF46938">
    <property type="entry name" value="CRAL/TRIO N-terminal domain"/>
    <property type="match status" value="1"/>
</dbReference>
<dbReference type="Proteomes" id="UP001381693">
    <property type="component" value="Unassembled WGS sequence"/>
</dbReference>
<dbReference type="InterPro" id="IPR001251">
    <property type="entry name" value="CRAL-TRIO_dom"/>
</dbReference>
<dbReference type="PANTHER" id="PTHR46590:SF1">
    <property type="entry name" value="PHOSPHATIDYLINOSITOL TRANSFER PROTEIN CSR1"/>
    <property type="match status" value="1"/>
</dbReference>